<organism evidence="1 2">
    <name type="scientific">Taklimakanibacter albus</name>
    <dbReference type="NCBI Taxonomy" id="2800327"/>
    <lineage>
        <taxon>Bacteria</taxon>
        <taxon>Pseudomonadati</taxon>
        <taxon>Pseudomonadota</taxon>
        <taxon>Alphaproteobacteria</taxon>
        <taxon>Hyphomicrobiales</taxon>
        <taxon>Aestuariivirgaceae</taxon>
        <taxon>Taklimakanibacter</taxon>
    </lineage>
</organism>
<comment type="caution">
    <text evidence="1">The sequence shown here is derived from an EMBL/GenBank/DDBJ whole genome shotgun (WGS) entry which is preliminary data.</text>
</comment>
<accession>A0ACC5R905</accession>
<evidence type="ECO:0000313" key="1">
    <source>
        <dbReference type="EMBL" id="MBK1869159.1"/>
    </source>
</evidence>
<reference evidence="1" key="1">
    <citation type="submission" date="2021-01" db="EMBL/GenBank/DDBJ databases">
        <authorList>
            <person name="Sun Q."/>
        </authorList>
    </citation>
    <scope>NUCLEOTIDE SEQUENCE</scope>
    <source>
        <strain evidence="1">YIM B02566</strain>
    </source>
</reference>
<proteinExistence type="predicted"/>
<evidence type="ECO:0000313" key="2">
    <source>
        <dbReference type="Proteomes" id="UP000616151"/>
    </source>
</evidence>
<protein>
    <submittedName>
        <fullName evidence="1">ABC transporter permease</fullName>
    </submittedName>
</protein>
<dbReference type="Proteomes" id="UP000616151">
    <property type="component" value="Unassembled WGS sequence"/>
</dbReference>
<dbReference type="EMBL" id="JAENHL010000007">
    <property type="protein sequence ID" value="MBK1869159.1"/>
    <property type="molecule type" value="Genomic_DNA"/>
</dbReference>
<sequence>MIWRFVIAFFLLFMLGPILLVVLFSFGSNALIGFPMGGLTLDWYAKLAHDTGFHSAFWASFIVALATAILATITGTCAALALTKAAPKLVRSALAALSLPVLLPPLVVAIAIVVLFVRGLGLGLGLPVVILGHILVAQPFVILIVMARLARFDQATVDAARDLGASHWQAFRLVTLPQIASALIGAALVSAAISLDDFIIASFTIGGGNTISTFVWGKMRTTLDPSINAIATILLVLTVGLSALALRVSKYKG</sequence>
<name>A0ACC5R905_9HYPH</name>
<gene>
    <name evidence="1" type="ORF">JHL16_22555</name>
</gene>
<keyword evidence="2" id="KW-1185">Reference proteome</keyword>